<feature type="transmembrane region" description="Helical" evidence="7">
    <location>
        <begin position="273"/>
        <end position="290"/>
    </location>
</feature>
<dbReference type="InterPro" id="IPR050638">
    <property type="entry name" value="AA-Vitamin_Transporters"/>
</dbReference>
<feature type="transmembrane region" description="Helical" evidence="7">
    <location>
        <begin position="67"/>
        <end position="87"/>
    </location>
</feature>
<evidence type="ECO:0000256" key="6">
    <source>
        <dbReference type="SAM" id="MobiDB-lite"/>
    </source>
</evidence>
<evidence type="ECO:0000256" key="2">
    <source>
        <dbReference type="ARBA" id="ARBA00022475"/>
    </source>
</evidence>
<comment type="caution">
    <text evidence="9">The sequence shown here is derived from an EMBL/GenBank/DDBJ whole genome shotgun (WGS) entry which is preliminary data.</text>
</comment>
<feature type="transmembrane region" description="Helical" evidence="7">
    <location>
        <begin position="151"/>
        <end position="172"/>
    </location>
</feature>
<feature type="transmembrane region" description="Helical" evidence="7">
    <location>
        <begin position="34"/>
        <end position="55"/>
    </location>
</feature>
<dbReference type="PANTHER" id="PTHR32322">
    <property type="entry name" value="INNER MEMBRANE TRANSPORTER"/>
    <property type="match status" value="1"/>
</dbReference>
<comment type="subcellular location">
    <subcellularLocation>
        <location evidence="1">Cell membrane</location>
        <topology evidence="1">Multi-pass membrane protein</topology>
    </subcellularLocation>
</comment>
<gene>
    <name evidence="9" type="ORF">H9847_01010</name>
</gene>
<feature type="transmembrane region" description="Helical" evidence="7">
    <location>
        <begin position="99"/>
        <end position="117"/>
    </location>
</feature>
<evidence type="ECO:0000256" key="5">
    <source>
        <dbReference type="ARBA" id="ARBA00023136"/>
    </source>
</evidence>
<evidence type="ECO:0000313" key="10">
    <source>
        <dbReference type="Proteomes" id="UP000733611"/>
    </source>
</evidence>
<dbReference type="Pfam" id="PF00892">
    <property type="entry name" value="EamA"/>
    <property type="match status" value="2"/>
</dbReference>
<keyword evidence="5 7" id="KW-0472">Membrane</keyword>
<feature type="domain" description="EamA" evidence="8">
    <location>
        <begin position="155"/>
        <end position="290"/>
    </location>
</feature>
<evidence type="ECO:0000256" key="3">
    <source>
        <dbReference type="ARBA" id="ARBA00022692"/>
    </source>
</evidence>
<dbReference type="GO" id="GO:0005886">
    <property type="term" value="C:plasma membrane"/>
    <property type="evidence" value="ECO:0007669"/>
    <property type="project" value="UniProtKB-SubCell"/>
</dbReference>
<dbReference type="SUPFAM" id="SSF103481">
    <property type="entry name" value="Multidrug resistance efflux transporter EmrE"/>
    <property type="match status" value="2"/>
</dbReference>
<name>A0A948TEK9_9GAMM</name>
<dbReference type="Gene3D" id="1.10.3730.20">
    <property type="match status" value="1"/>
</dbReference>
<protein>
    <submittedName>
        <fullName evidence="9">DMT family transporter</fullName>
    </submittedName>
</protein>
<dbReference type="InterPro" id="IPR037185">
    <property type="entry name" value="EmrE-like"/>
</dbReference>
<feature type="compositionally biased region" description="Low complexity" evidence="6">
    <location>
        <begin position="362"/>
        <end position="381"/>
    </location>
</feature>
<evidence type="ECO:0000256" key="7">
    <source>
        <dbReference type="SAM" id="Phobius"/>
    </source>
</evidence>
<evidence type="ECO:0000256" key="4">
    <source>
        <dbReference type="ARBA" id="ARBA00022989"/>
    </source>
</evidence>
<dbReference type="AlphaFoldDB" id="A0A948TEK9"/>
<proteinExistence type="predicted"/>
<feature type="transmembrane region" description="Helical" evidence="7">
    <location>
        <begin position="217"/>
        <end position="238"/>
    </location>
</feature>
<keyword evidence="4 7" id="KW-1133">Transmembrane helix</keyword>
<keyword evidence="3 7" id="KW-0812">Transmembrane</keyword>
<evidence type="ECO:0000313" key="9">
    <source>
        <dbReference type="EMBL" id="MBU3843444.1"/>
    </source>
</evidence>
<organism evidence="9 10">
    <name type="scientific">Candidatus Anaerobiospirillum pullicola</name>
    <dbReference type="NCBI Taxonomy" id="2838451"/>
    <lineage>
        <taxon>Bacteria</taxon>
        <taxon>Pseudomonadati</taxon>
        <taxon>Pseudomonadota</taxon>
        <taxon>Gammaproteobacteria</taxon>
        <taxon>Aeromonadales</taxon>
        <taxon>Succinivibrionaceae</taxon>
        <taxon>Anaerobiospirillum</taxon>
    </lineage>
</organism>
<dbReference type="InterPro" id="IPR000620">
    <property type="entry name" value="EamA_dom"/>
</dbReference>
<dbReference type="EMBL" id="JAHLFE010000017">
    <property type="protein sequence ID" value="MBU3843444.1"/>
    <property type="molecule type" value="Genomic_DNA"/>
</dbReference>
<feature type="transmembrane region" description="Helical" evidence="7">
    <location>
        <begin position="250"/>
        <end position="267"/>
    </location>
</feature>
<dbReference type="Proteomes" id="UP000733611">
    <property type="component" value="Unassembled WGS sequence"/>
</dbReference>
<reference evidence="9" key="2">
    <citation type="submission" date="2021-04" db="EMBL/GenBank/DDBJ databases">
        <authorList>
            <person name="Gilroy R."/>
        </authorList>
    </citation>
    <scope>NUCLEOTIDE SEQUENCE</scope>
    <source>
        <strain evidence="9">378</strain>
    </source>
</reference>
<reference evidence="9" key="1">
    <citation type="journal article" date="2021" name="PeerJ">
        <title>Extensive microbial diversity within the chicken gut microbiome revealed by metagenomics and culture.</title>
        <authorList>
            <person name="Gilroy R."/>
            <person name="Ravi A."/>
            <person name="Getino M."/>
            <person name="Pursley I."/>
            <person name="Horton D.L."/>
            <person name="Alikhan N.F."/>
            <person name="Baker D."/>
            <person name="Gharbi K."/>
            <person name="Hall N."/>
            <person name="Watson M."/>
            <person name="Adriaenssens E.M."/>
            <person name="Foster-Nyarko E."/>
            <person name="Jarju S."/>
            <person name="Secka A."/>
            <person name="Antonio M."/>
            <person name="Oren A."/>
            <person name="Chaudhuri R.R."/>
            <person name="La Ragione R."/>
            <person name="Hildebrand F."/>
            <person name="Pallen M.J."/>
        </authorList>
    </citation>
    <scope>NUCLEOTIDE SEQUENCE</scope>
    <source>
        <strain evidence="9">378</strain>
    </source>
</reference>
<feature type="region of interest" description="Disordered" evidence="6">
    <location>
        <begin position="357"/>
        <end position="381"/>
    </location>
</feature>
<feature type="domain" description="EamA" evidence="8">
    <location>
        <begin position="6"/>
        <end position="140"/>
    </location>
</feature>
<feature type="transmembrane region" description="Helical" evidence="7">
    <location>
        <begin position="124"/>
        <end position="145"/>
    </location>
</feature>
<accession>A0A948TEK9</accession>
<feature type="transmembrane region" description="Helical" evidence="7">
    <location>
        <begin position="184"/>
        <end position="205"/>
    </location>
</feature>
<evidence type="ECO:0000259" key="8">
    <source>
        <dbReference type="Pfam" id="PF00892"/>
    </source>
</evidence>
<sequence length="381" mass="41193">MAQAKYYVLLLLVCLIWGATPASGKFTVEAFSPLMITGMRFGIMASVLFLWLFLTRDKKSFRPSKDVLITLFAMGFMGILVHNGLLFTGLNYTTATNTALIESIGPTATTLLAFAFLGERLNRFGWIGIAISCVGALTIVTKGSISVLLNLSFNIGDILILVCEVAWSAYVVISWRIHGRLGTIAVTAWSGLFGSILCFSVGAATNSLHIYEVTNRALMGFAYLVVFSGLFAFVAWNYAVQQVGASKAGVFVYLVPLTGGIVGVLVLGEPLHYSQLVGAALILSGVVLTVRSKVQIREQKHEEMGTQPEEKDLLKKFPELAARHNAKLAHRGVSLPEDSQIDISKVQLTAKEIAALKEEHQMAAPAPQQTAQSQAQPKAQA</sequence>
<keyword evidence="2" id="KW-1003">Cell membrane</keyword>
<dbReference type="PANTHER" id="PTHR32322:SF18">
    <property type="entry name" value="S-ADENOSYLMETHIONINE_S-ADENOSYLHOMOCYSTEINE TRANSPORTER"/>
    <property type="match status" value="1"/>
</dbReference>
<evidence type="ECO:0000256" key="1">
    <source>
        <dbReference type="ARBA" id="ARBA00004651"/>
    </source>
</evidence>